<evidence type="ECO:0000256" key="1">
    <source>
        <dbReference type="SAM" id="Phobius"/>
    </source>
</evidence>
<organism evidence="2 3">
    <name type="scientific">Actinomadura harenae</name>
    <dbReference type="NCBI Taxonomy" id="2483351"/>
    <lineage>
        <taxon>Bacteria</taxon>
        <taxon>Bacillati</taxon>
        <taxon>Actinomycetota</taxon>
        <taxon>Actinomycetes</taxon>
        <taxon>Streptosporangiales</taxon>
        <taxon>Thermomonosporaceae</taxon>
        <taxon>Actinomadura</taxon>
    </lineage>
</organism>
<feature type="transmembrane region" description="Helical" evidence="1">
    <location>
        <begin position="33"/>
        <end position="54"/>
    </location>
</feature>
<proteinExistence type="predicted"/>
<keyword evidence="3" id="KW-1185">Reference proteome</keyword>
<dbReference type="EMBL" id="RFFG01000025">
    <property type="protein sequence ID" value="RMI43478.1"/>
    <property type="molecule type" value="Genomic_DNA"/>
</dbReference>
<keyword evidence="1" id="KW-0812">Transmembrane</keyword>
<evidence type="ECO:0000313" key="3">
    <source>
        <dbReference type="Proteomes" id="UP000282674"/>
    </source>
</evidence>
<protein>
    <submittedName>
        <fullName evidence="2">Uncharacterized protein</fullName>
    </submittedName>
</protein>
<comment type="caution">
    <text evidence="2">The sequence shown here is derived from an EMBL/GenBank/DDBJ whole genome shotgun (WGS) entry which is preliminary data.</text>
</comment>
<evidence type="ECO:0000313" key="2">
    <source>
        <dbReference type="EMBL" id="RMI43478.1"/>
    </source>
</evidence>
<keyword evidence="1" id="KW-0472">Membrane</keyword>
<feature type="transmembrane region" description="Helical" evidence="1">
    <location>
        <begin position="7"/>
        <end position="27"/>
    </location>
</feature>
<sequence length="67" mass="6694">MDRSAAFRLMTAASVIYGLAVGLVASISGGLTAPVASVGAALIGVGWALAAFFARPSGGGRDRSRNR</sequence>
<dbReference type="AlphaFoldDB" id="A0A3M2M8M2"/>
<dbReference type="Proteomes" id="UP000282674">
    <property type="component" value="Unassembled WGS sequence"/>
</dbReference>
<gene>
    <name evidence="2" type="ORF">EBO15_16145</name>
</gene>
<name>A0A3M2M8M2_9ACTN</name>
<accession>A0A3M2M8M2</accession>
<keyword evidence="1" id="KW-1133">Transmembrane helix</keyword>
<reference evidence="2 3" key="1">
    <citation type="submission" date="2018-10" db="EMBL/GenBank/DDBJ databases">
        <title>Isolation from soil.</title>
        <authorList>
            <person name="Hu J."/>
        </authorList>
    </citation>
    <scope>NUCLEOTIDE SEQUENCE [LARGE SCALE GENOMIC DNA]</scope>
    <source>
        <strain evidence="2 3">NEAU-Ht49</strain>
    </source>
</reference>
<dbReference type="RefSeq" id="WP_122195217.1">
    <property type="nucleotide sequence ID" value="NZ_JBHSKC010000014.1"/>
</dbReference>